<organism evidence="2 3">
    <name type="scientific">Pedobacter yonginense</name>
    <dbReference type="NCBI Taxonomy" id="651869"/>
    <lineage>
        <taxon>Bacteria</taxon>
        <taxon>Pseudomonadati</taxon>
        <taxon>Bacteroidota</taxon>
        <taxon>Sphingobacteriia</taxon>
        <taxon>Sphingobacteriales</taxon>
        <taxon>Sphingobacteriaceae</taxon>
        <taxon>Pedobacter</taxon>
    </lineage>
</organism>
<protein>
    <submittedName>
        <fullName evidence="2">Uncharacterized protein</fullName>
    </submittedName>
</protein>
<accession>A0A317EQ92</accession>
<keyword evidence="3" id="KW-1185">Reference proteome</keyword>
<comment type="caution">
    <text evidence="2">The sequence shown here is derived from an EMBL/GenBank/DDBJ whole genome shotgun (WGS) entry which is preliminary data.</text>
</comment>
<keyword evidence="1" id="KW-0472">Membrane</keyword>
<keyword evidence="1" id="KW-0812">Transmembrane</keyword>
<proteinExistence type="predicted"/>
<feature type="transmembrane region" description="Helical" evidence="1">
    <location>
        <begin position="42"/>
        <end position="70"/>
    </location>
</feature>
<gene>
    <name evidence="2" type="ORF">DHW03_10600</name>
</gene>
<name>A0A317EQ92_9SPHI</name>
<evidence type="ECO:0000256" key="1">
    <source>
        <dbReference type="SAM" id="Phobius"/>
    </source>
</evidence>
<keyword evidence="1" id="KW-1133">Transmembrane helix</keyword>
<dbReference type="RefSeq" id="WP_109925764.1">
    <property type="nucleotide sequence ID" value="NZ_QGNZ01000002.1"/>
</dbReference>
<feature type="transmembrane region" description="Helical" evidence="1">
    <location>
        <begin position="12"/>
        <end position="30"/>
    </location>
</feature>
<dbReference type="EMBL" id="QGNZ01000002">
    <property type="protein sequence ID" value="PWS28003.1"/>
    <property type="molecule type" value="Genomic_DNA"/>
</dbReference>
<feature type="transmembrane region" description="Helical" evidence="1">
    <location>
        <begin position="111"/>
        <end position="129"/>
    </location>
</feature>
<reference evidence="2 3" key="1">
    <citation type="submission" date="2018-05" db="EMBL/GenBank/DDBJ databases">
        <title>Pedobacter paludis sp. nov., isolated from wetland soil.</title>
        <authorList>
            <person name="Zhang Y."/>
            <person name="Wang G."/>
        </authorList>
    </citation>
    <scope>NUCLEOTIDE SEQUENCE [LARGE SCALE GENOMIC DNA]</scope>
    <source>
        <strain evidence="2 3">KCTC22721</strain>
    </source>
</reference>
<sequence>MLKHYKYPLQVWALVLTGSMPLFYLLKYLVSNTPIHQFLFELTYLNVLIGYLGSLLVCIPFWLIFWLIYARFIKAGTQPIKPYLLLISQVIWWLPFYLICFVFKLFSSDDFLITFAPHAILLAVAILSFRAEAT</sequence>
<feature type="transmembrane region" description="Helical" evidence="1">
    <location>
        <begin position="82"/>
        <end position="105"/>
    </location>
</feature>
<evidence type="ECO:0000313" key="2">
    <source>
        <dbReference type="EMBL" id="PWS28003.1"/>
    </source>
</evidence>
<evidence type="ECO:0000313" key="3">
    <source>
        <dbReference type="Proteomes" id="UP000245379"/>
    </source>
</evidence>
<dbReference type="AlphaFoldDB" id="A0A317EQ92"/>
<dbReference type="Proteomes" id="UP000245379">
    <property type="component" value="Unassembled WGS sequence"/>
</dbReference>
<dbReference type="OrthoDB" id="766518at2"/>